<gene>
    <name evidence="2" type="ORF">U9M48_025397</name>
</gene>
<sequence>MLRASESSAAKESVLQKKAQAQADVSEATAEMFQLRKAGQKVVREILPTGPKSSSLAGRFLAVSDQMLWAIGDALTLGAATAISHYIDVDIDAIVEGFPANVSDEEIDAIEREIWPRGDTVAAKYDPRLFLGAMRVNRVVLVSFVLNFGGKLRALCFEFGQSVVYVN</sequence>
<dbReference type="Proteomes" id="UP001341281">
    <property type="component" value="Chromosome 05"/>
</dbReference>
<feature type="coiled-coil region" evidence="1">
    <location>
        <begin position="11"/>
        <end position="38"/>
    </location>
</feature>
<dbReference type="EMBL" id="CP144749">
    <property type="protein sequence ID" value="WVZ77539.1"/>
    <property type="molecule type" value="Genomic_DNA"/>
</dbReference>
<reference evidence="2 3" key="1">
    <citation type="submission" date="2024-02" db="EMBL/GenBank/DDBJ databases">
        <title>High-quality chromosome-scale genome assembly of Pensacola bahiagrass (Paspalum notatum Flugge var. saurae).</title>
        <authorList>
            <person name="Vega J.M."/>
            <person name="Podio M."/>
            <person name="Orjuela J."/>
            <person name="Siena L.A."/>
            <person name="Pessino S.C."/>
            <person name="Combes M.C."/>
            <person name="Mariac C."/>
            <person name="Albertini E."/>
            <person name="Pupilli F."/>
            <person name="Ortiz J.P.A."/>
            <person name="Leblanc O."/>
        </authorList>
    </citation>
    <scope>NUCLEOTIDE SEQUENCE [LARGE SCALE GENOMIC DNA]</scope>
    <source>
        <strain evidence="2">R1</strain>
        <tissue evidence="2">Leaf</tissue>
    </source>
</reference>
<protein>
    <submittedName>
        <fullName evidence="2">Uncharacterized protein</fullName>
    </submittedName>
</protein>
<dbReference type="AlphaFoldDB" id="A0AAQ3TQM8"/>
<evidence type="ECO:0000256" key="1">
    <source>
        <dbReference type="SAM" id="Coils"/>
    </source>
</evidence>
<evidence type="ECO:0000313" key="3">
    <source>
        <dbReference type="Proteomes" id="UP001341281"/>
    </source>
</evidence>
<keyword evidence="1" id="KW-0175">Coiled coil</keyword>
<keyword evidence="3" id="KW-1185">Reference proteome</keyword>
<evidence type="ECO:0000313" key="2">
    <source>
        <dbReference type="EMBL" id="WVZ77539.1"/>
    </source>
</evidence>
<organism evidence="2 3">
    <name type="scientific">Paspalum notatum var. saurae</name>
    <dbReference type="NCBI Taxonomy" id="547442"/>
    <lineage>
        <taxon>Eukaryota</taxon>
        <taxon>Viridiplantae</taxon>
        <taxon>Streptophyta</taxon>
        <taxon>Embryophyta</taxon>
        <taxon>Tracheophyta</taxon>
        <taxon>Spermatophyta</taxon>
        <taxon>Magnoliopsida</taxon>
        <taxon>Liliopsida</taxon>
        <taxon>Poales</taxon>
        <taxon>Poaceae</taxon>
        <taxon>PACMAD clade</taxon>
        <taxon>Panicoideae</taxon>
        <taxon>Andropogonodae</taxon>
        <taxon>Paspaleae</taxon>
        <taxon>Paspalinae</taxon>
        <taxon>Paspalum</taxon>
    </lineage>
</organism>
<proteinExistence type="predicted"/>
<name>A0AAQ3TQM8_PASNO</name>
<accession>A0AAQ3TQM8</accession>